<dbReference type="InterPro" id="IPR011993">
    <property type="entry name" value="PH-like_dom_sf"/>
</dbReference>
<dbReference type="Pfam" id="PF16457">
    <property type="entry name" value="PH_12"/>
    <property type="match status" value="1"/>
</dbReference>
<feature type="coiled-coil region" evidence="1">
    <location>
        <begin position="654"/>
        <end position="681"/>
    </location>
</feature>
<feature type="region of interest" description="Disordered" evidence="2">
    <location>
        <begin position="48"/>
        <end position="70"/>
    </location>
</feature>
<dbReference type="SUPFAM" id="SSF50729">
    <property type="entry name" value="PH domain-like"/>
    <property type="match status" value="1"/>
</dbReference>
<evidence type="ECO:0000259" key="3">
    <source>
        <dbReference type="PROSITE" id="PS50003"/>
    </source>
</evidence>
<evidence type="ECO:0000256" key="2">
    <source>
        <dbReference type="SAM" id="MobiDB-lite"/>
    </source>
</evidence>
<gene>
    <name evidence="4" type="ORF">NSCI0253_LOCUS14271</name>
</gene>
<dbReference type="AlphaFoldDB" id="A0A7S1F312"/>
<dbReference type="PROSITE" id="PS50003">
    <property type="entry name" value="PH_DOMAIN"/>
    <property type="match status" value="1"/>
</dbReference>
<dbReference type="EMBL" id="HBFQ01020416">
    <property type="protein sequence ID" value="CAD8839923.1"/>
    <property type="molecule type" value="Transcribed_RNA"/>
</dbReference>
<feature type="region of interest" description="Disordered" evidence="2">
    <location>
        <begin position="185"/>
        <end position="204"/>
    </location>
</feature>
<protein>
    <recommendedName>
        <fullName evidence="3">PH domain-containing protein</fullName>
    </recommendedName>
</protein>
<feature type="region of interest" description="Disordered" evidence="2">
    <location>
        <begin position="1"/>
        <end position="21"/>
    </location>
</feature>
<reference evidence="4" key="1">
    <citation type="submission" date="2021-01" db="EMBL/GenBank/DDBJ databases">
        <authorList>
            <person name="Corre E."/>
            <person name="Pelletier E."/>
            <person name="Niang G."/>
            <person name="Scheremetjew M."/>
            <person name="Finn R."/>
            <person name="Kale V."/>
            <person name="Holt S."/>
            <person name="Cochrane G."/>
            <person name="Meng A."/>
            <person name="Brown T."/>
            <person name="Cohen L."/>
        </authorList>
    </citation>
    <scope>NUCLEOTIDE SEQUENCE</scope>
</reference>
<evidence type="ECO:0000256" key="1">
    <source>
        <dbReference type="SAM" id="Coils"/>
    </source>
</evidence>
<feature type="region of interest" description="Disordered" evidence="2">
    <location>
        <begin position="249"/>
        <end position="280"/>
    </location>
</feature>
<feature type="compositionally biased region" description="Low complexity" evidence="2">
    <location>
        <begin position="48"/>
        <end position="58"/>
    </location>
</feature>
<keyword evidence="1" id="KW-0175">Coiled coil</keyword>
<feature type="domain" description="PH" evidence="3">
    <location>
        <begin position="427"/>
        <end position="534"/>
    </location>
</feature>
<dbReference type="InterPro" id="IPR001849">
    <property type="entry name" value="PH_domain"/>
</dbReference>
<evidence type="ECO:0000313" key="4">
    <source>
        <dbReference type="EMBL" id="CAD8839923.1"/>
    </source>
</evidence>
<dbReference type="Gene3D" id="2.30.29.30">
    <property type="entry name" value="Pleckstrin-homology domain (PH domain)/Phosphotyrosine-binding domain (PTB)"/>
    <property type="match status" value="1"/>
</dbReference>
<organism evidence="4">
    <name type="scientific">Noctiluca scintillans</name>
    <name type="common">Sea sparkle</name>
    <name type="synonym">Red tide dinoflagellate</name>
    <dbReference type="NCBI Taxonomy" id="2966"/>
    <lineage>
        <taxon>Eukaryota</taxon>
        <taxon>Sar</taxon>
        <taxon>Alveolata</taxon>
        <taxon>Dinophyceae</taxon>
        <taxon>Noctilucales</taxon>
        <taxon>Noctilucaceae</taxon>
        <taxon>Noctiluca</taxon>
    </lineage>
</organism>
<accession>A0A7S1F312</accession>
<name>A0A7S1F312_NOCSC</name>
<feature type="compositionally biased region" description="Low complexity" evidence="2">
    <location>
        <begin position="269"/>
        <end position="280"/>
    </location>
</feature>
<proteinExistence type="predicted"/>
<sequence>MADGDLLDLNFGPPAESPAVAESVPPVAKPIAAPPVATDPVVAPIAAPAASATPVASPETEIGDDDWDAFQSAVPVTEPESAPVPTNLPEESGPACVLEPQAPSGAIPVISRGVDDFAGMDSAFGAGTSASDSALDSGSGLGGFDPFAGLQGQSPVLAGSTSAVDPPTVPASSFDPFASSLLETPAEPQEALQQPPQQTETPAELDPFSAVDLSLLAPTSQPKTEATGTMISLNTEDEFDPLAKKWATEQMSPPSAPTEPDSGSVQLTSAPAVAGPSAVPEEPALADESDFLGLGYKTEPVEEDDLKKLIYVYHKGEKNVVGWYTDIHKDDIKEAILCACDAIMDGGFVLREVILSGEGDEQSAEPKEDGHIYDFENFDELKHQQTYILESAQEREDLKGITGDRWRRLKIQIDPLLHVEAQKAIDRLRRGSNLLKHTHYGFPHLRQFQLSDDRKRLVWYTGAKRKEDSLIQLDDVQEIRLGQTTPVFLHYRLPMLEHLSFSLVYGTSSKTLDVTCKDEFEFDHWVTGLKALFYHIKNKQISKEQLLSHSKRFRKALEKSNVGVKLTKLPEVKEKGHVGLEDCIEIATHTPQQLDTKLERLRDRLRTTGQQVSRLDQHAAQEMEVDVSVLTGQGPAYASVFAQDEDAQDEEMEIRRMHELVEQTTQLLQQARNELTQVSQRPKPASTESSAIAKEKKKEAAACKHVDQLLWKAEVDLENVEDMYLRHQDNSKETTMPFSVAMMDMSTTITRGLSEIEESIQAKVEEIGAWFSR</sequence>
<dbReference type="CDD" id="cd13365">
    <property type="entry name" value="PH_PLC_plant-like"/>
    <property type="match status" value="1"/>
</dbReference>